<reference evidence="1 2" key="1">
    <citation type="submission" date="2021-07" db="EMBL/GenBank/DDBJ databases">
        <title>Mesonia aestuariivivens sp. nov., isolated from a tidal flat.</title>
        <authorList>
            <person name="Kim Y.-O."/>
            <person name="Yoon J.-H."/>
        </authorList>
    </citation>
    <scope>NUCLEOTIDE SEQUENCE [LARGE SCALE GENOMIC DNA]</scope>
    <source>
        <strain evidence="1 2">JHPTF-M18</strain>
    </source>
</reference>
<keyword evidence="2" id="KW-1185">Reference proteome</keyword>
<dbReference type="EMBL" id="JAHWDF010000011">
    <property type="protein sequence ID" value="MBW2962296.1"/>
    <property type="molecule type" value="Genomic_DNA"/>
</dbReference>
<evidence type="ECO:0000313" key="1">
    <source>
        <dbReference type="EMBL" id="MBW2962296.1"/>
    </source>
</evidence>
<protein>
    <submittedName>
        <fullName evidence="1">Uncharacterized protein</fullName>
    </submittedName>
</protein>
<gene>
    <name evidence="1" type="ORF">KW502_10840</name>
</gene>
<name>A0ABS6W362_9FLAO</name>
<accession>A0ABS6W362</accession>
<dbReference type="RefSeq" id="WP_219040581.1">
    <property type="nucleotide sequence ID" value="NZ_JAHWDF010000011.1"/>
</dbReference>
<evidence type="ECO:0000313" key="2">
    <source>
        <dbReference type="Proteomes" id="UP000719267"/>
    </source>
</evidence>
<comment type="caution">
    <text evidence="1">The sequence shown here is derived from an EMBL/GenBank/DDBJ whole genome shotgun (WGS) entry which is preliminary data.</text>
</comment>
<proteinExistence type="predicted"/>
<organism evidence="1 2">
    <name type="scientific">Mesonia aestuariivivens</name>
    <dbReference type="NCBI Taxonomy" id="2796128"/>
    <lineage>
        <taxon>Bacteria</taxon>
        <taxon>Pseudomonadati</taxon>
        <taxon>Bacteroidota</taxon>
        <taxon>Flavobacteriia</taxon>
        <taxon>Flavobacteriales</taxon>
        <taxon>Flavobacteriaceae</taxon>
        <taxon>Mesonia</taxon>
    </lineage>
</organism>
<sequence length="73" mass="8090">MKTNKIKFIGDGDDLFKDTIHFSAAVGGDYTLCGLTLDGDNKTCGSFENTKDKVNCKDCQEIVSYCKSIIKTW</sequence>
<dbReference type="Proteomes" id="UP000719267">
    <property type="component" value="Unassembled WGS sequence"/>
</dbReference>